<name>A0A2S0N628_9BURK</name>
<sequence length="356" mass="40056">MVAPFFMEKFMGATIITDKLVAATKGADGKLYYFLYEETYEKNVYPHTPHWGCWYIGTIEGALRRIFLAAGSCESGMLRSRRGDIKPENFVKDWYKELANPVLLSLPNLKMKMHGGFDATVPTEKQEFVVAAFKRHGHPDLAQQLLSGGVLSLSFSEHAAMLSEIYNGNDLGPWRLVRGTPHSAERTAEYGYKPKPVRHIDLPKPPSIMRVPNGKFLVADEQGAWRNRGEKWEILQDFITSCWRTELAEPGSYKVRIEALREALDVAPPMPPGMSVAVDERVELDGYLKSTVEGLRYLGTPTSTGYTIDVGADVLQDSNLLWRICHLPRVCTSWEIGKCVDEAADDFASRQMDMFV</sequence>
<accession>A0A2S0N628</accession>
<evidence type="ECO:0000313" key="1">
    <source>
        <dbReference type="EMBL" id="AVO43487.1"/>
    </source>
</evidence>
<proteinExistence type="predicted"/>
<gene>
    <name evidence="1" type="ORF">C6571_18870</name>
</gene>
<geneLocation type="plasmid" evidence="1 2">
    <name>unnamed1</name>
</geneLocation>
<keyword evidence="1" id="KW-0614">Plasmid</keyword>
<dbReference type="EMBL" id="CP027670">
    <property type="protein sequence ID" value="AVO43487.1"/>
    <property type="molecule type" value="Genomic_DNA"/>
</dbReference>
<dbReference type="AlphaFoldDB" id="A0A2S0N628"/>
<protein>
    <submittedName>
        <fullName evidence="1">Uncharacterized protein</fullName>
    </submittedName>
</protein>
<reference evidence="1 2" key="1">
    <citation type="submission" date="2018-03" db="EMBL/GenBank/DDBJ databases">
        <title>Genome sequencing of Simplicispira sp.</title>
        <authorList>
            <person name="Kim S.-J."/>
            <person name="Heo J."/>
            <person name="Kwon S.-W."/>
        </authorList>
    </citation>
    <scope>NUCLEOTIDE SEQUENCE [LARGE SCALE GENOMIC DNA]</scope>
    <source>
        <strain evidence="1 2">SC1-8</strain>
        <plasmid evidence="1 2">unnamed1</plasmid>
    </source>
</reference>
<evidence type="ECO:0000313" key="2">
    <source>
        <dbReference type="Proteomes" id="UP000239326"/>
    </source>
</evidence>
<keyword evidence="2" id="KW-1185">Reference proteome</keyword>
<organism evidence="1 2">
    <name type="scientific">Simplicispira suum</name>
    <dbReference type="NCBI Taxonomy" id="2109915"/>
    <lineage>
        <taxon>Bacteria</taxon>
        <taxon>Pseudomonadati</taxon>
        <taxon>Pseudomonadota</taxon>
        <taxon>Betaproteobacteria</taxon>
        <taxon>Burkholderiales</taxon>
        <taxon>Comamonadaceae</taxon>
        <taxon>Simplicispira</taxon>
    </lineage>
</organism>
<dbReference type="Proteomes" id="UP000239326">
    <property type="component" value="Plasmid unnamed1"/>
</dbReference>
<dbReference type="KEGG" id="simp:C6571_18870"/>